<dbReference type="InterPro" id="IPR020630">
    <property type="entry name" value="THF_DH/CycHdrlase_cat_dom"/>
</dbReference>
<dbReference type="Pfam" id="PF01268">
    <property type="entry name" value="FTHFS"/>
    <property type="match status" value="1"/>
</dbReference>
<dbReference type="FunFam" id="3.40.50.10860:FF:000005">
    <property type="entry name" value="C-1-tetrahydrofolate synthase, cytoplasmic, putative"/>
    <property type="match status" value="1"/>
</dbReference>
<dbReference type="OrthoDB" id="5126881at2759"/>
<protein>
    <submittedName>
        <fullName evidence="16">Tetrahydrofolate synthase</fullName>
    </submittedName>
</protein>
<evidence type="ECO:0000256" key="6">
    <source>
        <dbReference type="ARBA" id="ARBA00022598"/>
    </source>
</evidence>
<dbReference type="InterPro" id="IPR046346">
    <property type="entry name" value="Aminoacid_DH-like_N_sf"/>
</dbReference>
<dbReference type="InterPro" id="IPR027417">
    <property type="entry name" value="P-loop_NTPase"/>
</dbReference>
<keyword evidence="7" id="KW-0547">Nucleotide-binding</keyword>
<feature type="region of interest" description="Disordered" evidence="13">
    <location>
        <begin position="1"/>
        <end position="21"/>
    </location>
</feature>
<dbReference type="FunFam" id="3.40.50.300:FF:001522">
    <property type="entry name" value="Probable MIS1-C1-tetrahydrofolate synthase, mitochondrial"/>
    <property type="match status" value="1"/>
</dbReference>
<dbReference type="FunFam" id="3.10.410.10:FF:000001">
    <property type="entry name" value="Putative formate--tetrahydrofolate ligase"/>
    <property type="match status" value="1"/>
</dbReference>
<dbReference type="HAMAP" id="MF_01576">
    <property type="entry name" value="THF_DHG_CYH"/>
    <property type="match status" value="1"/>
</dbReference>
<dbReference type="EMBL" id="JANBOJ010000244">
    <property type="protein sequence ID" value="KAJ1720582.1"/>
    <property type="molecule type" value="Genomic_DNA"/>
</dbReference>
<dbReference type="InterPro" id="IPR020628">
    <property type="entry name" value="Formate_THF_ligase_CS"/>
</dbReference>
<evidence type="ECO:0000259" key="15">
    <source>
        <dbReference type="Pfam" id="PF02882"/>
    </source>
</evidence>
<evidence type="ECO:0000256" key="2">
    <source>
        <dbReference type="ARBA" id="ARBA00005559"/>
    </source>
</evidence>
<evidence type="ECO:0000313" key="16">
    <source>
        <dbReference type="EMBL" id="KAJ1720582.1"/>
    </source>
</evidence>
<dbReference type="SUPFAM" id="SSF52540">
    <property type="entry name" value="P-loop containing nucleoside triphosphate hydrolases"/>
    <property type="match status" value="1"/>
</dbReference>
<feature type="domain" description="Tetrahydrofolate dehydrogenase/cyclohydrolase catalytic" evidence="14">
    <location>
        <begin position="20"/>
        <end position="136"/>
    </location>
</feature>
<comment type="similarity">
    <text evidence="2">In the N-terminal section; belongs to the tetrahydrofolate dehydrogenase/cyclohydrolase family.</text>
</comment>
<dbReference type="PANTHER" id="PTHR48099:SF5">
    <property type="entry name" value="C-1-TETRAHYDROFOLATE SYNTHASE, CYTOPLASMIC"/>
    <property type="match status" value="1"/>
</dbReference>
<keyword evidence="5" id="KW-0554">One-carbon metabolism</keyword>
<dbReference type="GO" id="GO:0004488">
    <property type="term" value="F:methylenetetrahydrofolate dehydrogenase (NADP+) activity"/>
    <property type="evidence" value="ECO:0007669"/>
    <property type="project" value="InterPro"/>
</dbReference>
<dbReference type="PROSITE" id="PS00722">
    <property type="entry name" value="FTHFS_2"/>
    <property type="match status" value="1"/>
</dbReference>
<evidence type="ECO:0000256" key="3">
    <source>
        <dbReference type="ARBA" id="ARBA00006985"/>
    </source>
</evidence>
<keyword evidence="6" id="KW-0436">Ligase</keyword>
<dbReference type="GO" id="GO:0035999">
    <property type="term" value="P:tetrahydrofolate interconversion"/>
    <property type="evidence" value="ECO:0007669"/>
    <property type="project" value="TreeGrafter"/>
</dbReference>
<accession>A0A9W8CR85</accession>
<dbReference type="InterPro" id="IPR000672">
    <property type="entry name" value="THF_DH/CycHdrlase"/>
</dbReference>
<dbReference type="InterPro" id="IPR036291">
    <property type="entry name" value="NAD(P)-bd_dom_sf"/>
</dbReference>
<comment type="similarity">
    <text evidence="3">In the C-terminal section; belongs to the formate--tetrahydrofolate ligase family.</text>
</comment>
<evidence type="ECO:0000256" key="9">
    <source>
        <dbReference type="ARBA" id="ARBA00022840"/>
    </source>
</evidence>
<organism evidence="16 17">
    <name type="scientific">Coemansia erecta</name>
    <dbReference type="NCBI Taxonomy" id="147472"/>
    <lineage>
        <taxon>Eukaryota</taxon>
        <taxon>Fungi</taxon>
        <taxon>Fungi incertae sedis</taxon>
        <taxon>Zoopagomycota</taxon>
        <taxon>Kickxellomycotina</taxon>
        <taxon>Kickxellomycetes</taxon>
        <taxon>Kickxellales</taxon>
        <taxon>Kickxellaceae</taxon>
        <taxon>Coemansia</taxon>
    </lineage>
</organism>
<dbReference type="AlphaFoldDB" id="A0A9W8CR85"/>
<dbReference type="Gene3D" id="3.40.50.720">
    <property type="entry name" value="NAD(P)-binding Rossmann-like Domain"/>
    <property type="match status" value="1"/>
</dbReference>
<evidence type="ECO:0000259" key="14">
    <source>
        <dbReference type="Pfam" id="PF00763"/>
    </source>
</evidence>
<keyword evidence="10" id="KW-0521">NADP</keyword>
<dbReference type="Gene3D" id="3.40.50.300">
    <property type="entry name" value="P-loop containing nucleotide triphosphate hydrolases"/>
    <property type="match status" value="2"/>
</dbReference>
<feature type="domain" description="Tetrahydrofolate dehydrogenase/cyclohydrolase NAD(P)-binding" evidence="15">
    <location>
        <begin position="157"/>
        <end position="304"/>
    </location>
</feature>
<keyword evidence="9" id="KW-0067">ATP-binding</keyword>
<dbReference type="PRINTS" id="PR00085">
    <property type="entry name" value="THFDHDRGNASE"/>
</dbReference>
<dbReference type="GO" id="GO:0005829">
    <property type="term" value="C:cytosol"/>
    <property type="evidence" value="ECO:0007669"/>
    <property type="project" value="TreeGrafter"/>
</dbReference>
<dbReference type="PROSITE" id="PS00721">
    <property type="entry name" value="FTHFS_1"/>
    <property type="match status" value="1"/>
</dbReference>
<feature type="compositionally biased region" description="Low complexity" evidence="13">
    <location>
        <begin position="1"/>
        <end position="11"/>
    </location>
</feature>
<dbReference type="InterPro" id="IPR000559">
    <property type="entry name" value="Formate_THF_ligase"/>
</dbReference>
<dbReference type="GO" id="GO:0004477">
    <property type="term" value="F:methenyltetrahydrofolate cyclohydrolase activity"/>
    <property type="evidence" value="ECO:0007669"/>
    <property type="project" value="UniProtKB-ARBA"/>
</dbReference>
<dbReference type="SUPFAM" id="SSF51735">
    <property type="entry name" value="NAD(P)-binding Rossmann-fold domains"/>
    <property type="match status" value="1"/>
</dbReference>
<dbReference type="Pfam" id="PF00763">
    <property type="entry name" value="THF_DHG_CYH"/>
    <property type="match status" value="1"/>
</dbReference>
<dbReference type="FunFam" id="3.40.50.300:FF:000245">
    <property type="entry name" value="C-1-tetrahydrofolate synthase, cytoplasmic"/>
    <property type="match status" value="1"/>
</dbReference>
<dbReference type="HAMAP" id="MF_01543">
    <property type="entry name" value="FTHFS"/>
    <property type="match status" value="1"/>
</dbReference>
<dbReference type="InterPro" id="IPR020631">
    <property type="entry name" value="THF_DH/CycHdrlase_NAD-bd_dom"/>
</dbReference>
<dbReference type="GO" id="GO:0005524">
    <property type="term" value="F:ATP binding"/>
    <property type="evidence" value="ECO:0007669"/>
    <property type="project" value="UniProtKB-KW"/>
</dbReference>
<dbReference type="Proteomes" id="UP001149813">
    <property type="component" value="Unassembled WGS sequence"/>
</dbReference>
<evidence type="ECO:0000313" key="17">
    <source>
        <dbReference type="Proteomes" id="UP001149813"/>
    </source>
</evidence>
<evidence type="ECO:0000256" key="11">
    <source>
        <dbReference type="ARBA" id="ARBA00023002"/>
    </source>
</evidence>
<dbReference type="CDD" id="cd00477">
    <property type="entry name" value="FTHFS"/>
    <property type="match status" value="1"/>
</dbReference>
<sequence length="954" mass="100343">MAEHTQQQQQQSEGGGAVRLDGKAVSEQVRAELKADVAAFRAEHPGFQPKLVAIQVGGRSDSSVYIRQKDKACKEVGIAFEHLQLDEGVQQAELDALVDRVNHDPRVHGIIVQLPVPAHLSTKHIVHSILPEKDVDGFHAENIGHLSKRATEPFFHSCTPLGCIELLRRYGVDVGGKDAVVIGRSDIVGTPMAMMLANLDATVTLCHSRTRDIEAKVRAADVVVAAVGVAGFVKAAWVKPGAVVVVVGMNAVDDATRKAGYRWAGDVEAAAQARAAFMTPVPGGVGPMTVAMLLSNVVAGAKRQHVRASRMAIVPTPLRLRTPVPSDIAIAGEHAPKPIAQLARELNLAAGEYAAYGAHAAKVSLDVLARLQGGGPEGGRGRYVVVTGMSPTPLGEGKSTVTVGLAQALYAHAQRPTFACIRQPSQGPTFGIKGGAAGGGYAQVTPMTTMNLHLTGDIHAITAATNLVAAAVDARCFHEATQTDAQLFARLCPAKHGVRRMAAPLVRRLQRLGVGEAAVAAGDASLLAAEHVARLVRLDIDPERITWRRVLDTNDRFLREITVGQAPSERGMQRRTGFDIAVASEIMAVLALTTSLADMRARLGRMVVALSRAGEPVTCDDVGVTGALAALMKDALSPTLMQTLEGSPVFVHAGPFANIAHGNSSVVADQIALRLVGPQGFVVTEAGFGADIGFEKFANIKCRASGLAPDAAVIVATVRAIKMHGGGPAVVPGRPLPEAYTQEGLALVSQGFANVRRHIANVRSLGVPAIVAINAFATDSPAELEMVRSLALEAGAADAVVTQLYAQGGAGATDLAAAVARTCDTPSDPPFHFLYDTDLPIKDKISAIACQFYGAGSISYSAEADEKIAQFERNGWDALPVCMAKTQYSFSADPELKGAPEGFDLHIRDIRASLGAGFVYPLCGAMQTLPGLPTRPCFYDIDVDPESGEICGLF</sequence>
<dbReference type="PANTHER" id="PTHR48099">
    <property type="entry name" value="C-1-TETRAHYDROFOLATE SYNTHASE, CYTOPLASMIC-RELATED"/>
    <property type="match status" value="1"/>
</dbReference>
<evidence type="ECO:0000256" key="13">
    <source>
        <dbReference type="SAM" id="MobiDB-lite"/>
    </source>
</evidence>
<comment type="caution">
    <text evidence="16">The sequence shown here is derived from an EMBL/GenBank/DDBJ whole genome shotgun (WGS) entry which is preliminary data.</text>
</comment>
<dbReference type="CDD" id="cd01080">
    <property type="entry name" value="NAD_bind_m-THF_DH_Cyclohyd"/>
    <property type="match status" value="1"/>
</dbReference>
<keyword evidence="12" id="KW-0511">Multifunctional enzyme</keyword>
<dbReference type="FunFam" id="3.40.50.720:FF:000006">
    <property type="entry name" value="Bifunctional protein FolD"/>
    <property type="match status" value="1"/>
</dbReference>
<evidence type="ECO:0000256" key="5">
    <source>
        <dbReference type="ARBA" id="ARBA00022563"/>
    </source>
</evidence>
<evidence type="ECO:0000256" key="8">
    <source>
        <dbReference type="ARBA" id="ARBA00022801"/>
    </source>
</evidence>
<dbReference type="Gene3D" id="1.10.8.770">
    <property type="match status" value="1"/>
</dbReference>
<keyword evidence="17" id="KW-1185">Reference proteome</keyword>
<keyword evidence="8" id="KW-0378">Hydrolase</keyword>
<evidence type="ECO:0000256" key="10">
    <source>
        <dbReference type="ARBA" id="ARBA00022857"/>
    </source>
</evidence>
<comment type="pathway">
    <text evidence="1">One-carbon metabolism; tetrahydrofolate interconversion.</text>
</comment>
<dbReference type="PROSITE" id="PS00767">
    <property type="entry name" value="THF_DHG_CYH_2"/>
    <property type="match status" value="1"/>
</dbReference>
<gene>
    <name evidence="16" type="primary">ADE3</name>
    <name evidence="16" type="ORF">LPJ53_004806</name>
</gene>
<evidence type="ECO:0000256" key="4">
    <source>
        <dbReference type="ARBA" id="ARBA00011738"/>
    </source>
</evidence>
<reference evidence="16" key="1">
    <citation type="submission" date="2022-07" db="EMBL/GenBank/DDBJ databases">
        <title>Phylogenomic reconstructions and comparative analyses of Kickxellomycotina fungi.</title>
        <authorList>
            <person name="Reynolds N.K."/>
            <person name="Stajich J.E."/>
            <person name="Barry K."/>
            <person name="Grigoriev I.V."/>
            <person name="Crous P."/>
            <person name="Smith M.E."/>
        </authorList>
    </citation>
    <scope>NUCLEOTIDE SEQUENCE</scope>
    <source>
        <strain evidence="16">NBRC 32514</strain>
    </source>
</reference>
<dbReference type="Pfam" id="PF02882">
    <property type="entry name" value="THF_DHG_CYH_C"/>
    <property type="match status" value="1"/>
</dbReference>
<dbReference type="Gene3D" id="3.40.50.10860">
    <property type="entry name" value="Leucine Dehydrogenase, chain A, domain 1"/>
    <property type="match status" value="1"/>
</dbReference>
<comment type="subunit">
    <text evidence="4">Homodimer.</text>
</comment>
<evidence type="ECO:0000256" key="12">
    <source>
        <dbReference type="ARBA" id="ARBA00023268"/>
    </source>
</evidence>
<evidence type="ECO:0000256" key="7">
    <source>
        <dbReference type="ARBA" id="ARBA00022741"/>
    </source>
</evidence>
<dbReference type="GO" id="GO:0004329">
    <property type="term" value="F:formate-tetrahydrofolate ligase activity"/>
    <property type="evidence" value="ECO:0007669"/>
    <property type="project" value="InterPro"/>
</dbReference>
<name>A0A9W8CR85_9FUNG</name>
<proteinExistence type="inferred from homology"/>
<keyword evidence="11" id="KW-0560">Oxidoreductase</keyword>
<dbReference type="SUPFAM" id="SSF53223">
    <property type="entry name" value="Aminoacid dehydrogenase-like, N-terminal domain"/>
    <property type="match status" value="1"/>
</dbReference>
<dbReference type="Gene3D" id="3.10.410.10">
    <property type="entry name" value="Formyltetrahydrofolate synthetase, domain 3"/>
    <property type="match status" value="1"/>
</dbReference>
<evidence type="ECO:0000256" key="1">
    <source>
        <dbReference type="ARBA" id="ARBA00004777"/>
    </source>
</evidence>
<dbReference type="InterPro" id="IPR020867">
    <property type="entry name" value="THF_DH/CycHdrlase_CS"/>
</dbReference>